<dbReference type="Proteomes" id="UP000298631">
    <property type="component" value="Plasmid unnamed1"/>
</dbReference>
<name>A0A4P8ELL1_9RHOB</name>
<dbReference type="AlphaFoldDB" id="A0A4P8ELL1"/>
<dbReference type="OrthoDB" id="5292736at2"/>
<keyword evidence="2" id="KW-1185">Reference proteome</keyword>
<accession>A0A4P8ELL1</accession>
<dbReference type="KEGG" id="pseb:EOK75_12735"/>
<proteinExistence type="predicted"/>
<protein>
    <submittedName>
        <fullName evidence="1">Uncharacterized protein</fullName>
    </submittedName>
</protein>
<gene>
    <name evidence="1" type="ORF">EOK75_12735</name>
</gene>
<dbReference type="Gene3D" id="3.40.630.150">
    <property type="entry name" value="Malonyl-CoA decarboxylase, catalytic domain"/>
    <property type="match status" value="1"/>
</dbReference>
<evidence type="ECO:0000313" key="1">
    <source>
        <dbReference type="EMBL" id="QCO57966.1"/>
    </source>
</evidence>
<dbReference type="EMBL" id="CP039965">
    <property type="protein sequence ID" value="QCO57966.1"/>
    <property type="molecule type" value="Genomic_DNA"/>
</dbReference>
<geneLocation type="plasmid" evidence="1 2">
    <name>unnamed1</name>
</geneLocation>
<dbReference type="InterPro" id="IPR042303">
    <property type="entry name" value="Malonyl_CoA_deC_C_sf"/>
</dbReference>
<sequence>MESQCLRLWPALCRSRTGRPVYVRAAVRCFWLTKRGDGLPFDLLMRFHLGIGAKVHDIQTGADTSGNGAALWPTTL</sequence>
<evidence type="ECO:0000313" key="2">
    <source>
        <dbReference type="Proteomes" id="UP000298631"/>
    </source>
</evidence>
<keyword evidence="1" id="KW-0614">Plasmid</keyword>
<reference evidence="1 2" key="1">
    <citation type="submission" date="2019-05" db="EMBL/GenBank/DDBJ databases">
        <title>Pseudorhodobacter turbinis sp. nov., isolated from the gut of the Korean turban shell.</title>
        <authorList>
            <person name="Jeong Y.-S."/>
            <person name="Kang W.-R."/>
            <person name="Bae J.-W."/>
        </authorList>
    </citation>
    <scope>NUCLEOTIDE SEQUENCE [LARGE SCALE GENOMIC DNA]</scope>
    <source>
        <strain evidence="1 2">S12M18</strain>
        <plasmid evidence="1 2">unnamed1</plasmid>
    </source>
</reference>
<organism evidence="1 2">
    <name type="scientific">Pseudorhodobacter turbinis</name>
    <dbReference type="NCBI Taxonomy" id="2500533"/>
    <lineage>
        <taxon>Bacteria</taxon>
        <taxon>Pseudomonadati</taxon>
        <taxon>Pseudomonadota</taxon>
        <taxon>Alphaproteobacteria</taxon>
        <taxon>Rhodobacterales</taxon>
        <taxon>Paracoccaceae</taxon>
        <taxon>Pseudorhodobacter</taxon>
    </lineage>
</organism>